<dbReference type="NCBIfam" id="TIGR01079">
    <property type="entry name" value="rplX_bact"/>
    <property type="match status" value="1"/>
</dbReference>
<dbReference type="PANTHER" id="PTHR12903">
    <property type="entry name" value="MITOCHONDRIAL RIBOSOMAL PROTEIN L24"/>
    <property type="match status" value="1"/>
</dbReference>
<dbReference type="Gene3D" id="2.30.30.30">
    <property type="match status" value="1"/>
</dbReference>
<dbReference type="InterPro" id="IPR041988">
    <property type="entry name" value="Ribosomal_uL24_KOW"/>
</dbReference>
<dbReference type="InterPro" id="IPR003256">
    <property type="entry name" value="Ribosomal_uL24"/>
</dbReference>
<dbReference type="SMART" id="SM00739">
    <property type="entry name" value="KOW"/>
    <property type="match status" value="1"/>
</dbReference>
<dbReference type="GO" id="GO:0006412">
    <property type="term" value="P:translation"/>
    <property type="evidence" value="ECO:0007669"/>
    <property type="project" value="InterPro"/>
</dbReference>
<feature type="domain" description="KOW" evidence="4">
    <location>
        <begin position="5"/>
        <end position="32"/>
    </location>
</feature>
<evidence type="ECO:0000256" key="1">
    <source>
        <dbReference type="ARBA" id="ARBA00010618"/>
    </source>
</evidence>
<dbReference type="InterPro" id="IPR014722">
    <property type="entry name" value="Rib_uL2_dom2"/>
</dbReference>
<dbReference type="SUPFAM" id="SSF50104">
    <property type="entry name" value="Translation proteins SH3-like domain"/>
    <property type="match status" value="1"/>
</dbReference>
<dbReference type="HAMAP" id="MF_01326_B">
    <property type="entry name" value="Ribosomal_uL24_B"/>
    <property type="match status" value="1"/>
</dbReference>
<evidence type="ECO:0000259" key="4">
    <source>
        <dbReference type="SMART" id="SM00739"/>
    </source>
</evidence>
<dbReference type="InterPro" id="IPR005824">
    <property type="entry name" value="KOW"/>
</dbReference>
<protein>
    <recommendedName>
        <fullName evidence="4">KOW domain-containing protein</fullName>
    </recommendedName>
</protein>
<gene>
    <name evidence="5" type="ORF">METZ01_LOCUS240757</name>
</gene>
<evidence type="ECO:0000313" key="5">
    <source>
        <dbReference type="EMBL" id="SVB87903.1"/>
    </source>
</evidence>
<dbReference type="GO" id="GO:0003735">
    <property type="term" value="F:structural constituent of ribosome"/>
    <property type="evidence" value="ECO:0007669"/>
    <property type="project" value="InterPro"/>
</dbReference>
<dbReference type="EMBL" id="UINC01061873">
    <property type="protein sequence ID" value="SVB87903.1"/>
    <property type="molecule type" value="Genomic_DNA"/>
</dbReference>
<dbReference type="InterPro" id="IPR008991">
    <property type="entry name" value="Translation_prot_SH3-like_sf"/>
</dbReference>
<dbReference type="Pfam" id="PF17136">
    <property type="entry name" value="ribosomal_L24"/>
    <property type="match status" value="1"/>
</dbReference>
<dbReference type="CDD" id="cd06089">
    <property type="entry name" value="KOW_RPL26"/>
    <property type="match status" value="1"/>
</dbReference>
<evidence type="ECO:0000256" key="2">
    <source>
        <dbReference type="ARBA" id="ARBA00022980"/>
    </source>
</evidence>
<evidence type="ECO:0000256" key="3">
    <source>
        <dbReference type="ARBA" id="ARBA00023274"/>
    </source>
</evidence>
<sequence>MAGIKIKKNDQVVITSGRDRGERGSIVEVQPKRGRVVVDGVNVRKRHTRPRAPGQPSGIIEFNAPLAISNVRLICPKCDNPTRVGAAILADGAKVRVCKHCGEVIDS</sequence>
<organism evidence="5">
    <name type="scientific">marine metagenome</name>
    <dbReference type="NCBI Taxonomy" id="408172"/>
    <lineage>
        <taxon>unclassified sequences</taxon>
        <taxon>metagenomes</taxon>
        <taxon>ecological metagenomes</taxon>
    </lineage>
</organism>
<dbReference type="GO" id="GO:1990904">
    <property type="term" value="C:ribonucleoprotein complex"/>
    <property type="evidence" value="ECO:0007669"/>
    <property type="project" value="UniProtKB-KW"/>
</dbReference>
<dbReference type="InterPro" id="IPR057264">
    <property type="entry name" value="Ribosomal_uL24_C"/>
</dbReference>
<name>A0A382HML1_9ZZZZ</name>
<keyword evidence="2" id="KW-0689">Ribosomal protein</keyword>
<reference evidence="5" key="1">
    <citation type="submission" date="2018-05" db="EMBL/GenBank/DDBJ databases">
        <authorList>
            <person name="Lanie J.A."/>
            <person name="Ng W.-L."/>
            <person name="Kazmierczak K.M."/>
            <person name="Andrzejewski T.M."/>
            <person name="Davidsen T.M."/>
            <person name="Wayne K.J."/>
            <person name="Tettelin H."/>
            <person name="Glass J.I."/>
            <person name="Rusch D."/>
            <person name="Podicherti R."/>
            <person name="Tsui H.-C.T."/>
            <person name="Winkler M.E."/>
        </authorList>
    </citation>
    <scope>NUCLEOTIDE SEQUENCE</scope>
</reference>
<dbReference type="GO" id="GO:0005840">
    <property type="term" value="C:ribosome"/>
    <property type="evidence" value="ECO:0007669"/>
    <property type="project" value="UniProtKB-KW"/>
</dbReference>
<dbReference type="Pfam" id="PF00467">
    <property type="entry name" value="KOW"/>
    <property type="match status" value="1"/>
</dbReference>
<proteinExistence type="inferred from homology"/>
<dbReference type="AlphaFoldDB" id="A0A382HML1"/>
<accession>A0A382HML1</accession>
<keyword evidence="3" id="KW-0687">Ribonucleoprotein</keyword>
<dbReference type="GO" id="GO:0003723">
    <property type="term" value="F:RNA binding"/>
    <property type="evidence" value="ECO:0007669"/>
    <property type="project" value="InterPro"/>
</dbReference>
<comment type="similarity">
    <text evidence="1">Belongs to the universal ribosomal protein uL24 family.</text>
</comment>